<feature type="region of interest" description="Disordered" evidence="1">
    <location>
        <begin position="1"/>
        <end position="99"/>
    </location>
</feature>
<evidence type="ECO:0000313" key="3">
    <source>
        <dbReference type="EMBL" id="RDL32661.1"/>
    </source>
</evidence>
<protein>
    <submittedName>
        <fullName evidence="3">Uncharacterized protein</fullName>
    </submittedName>
</protein>
<dbReference type="EMBL" id="NPIC01000010">
    <property type="protein sequence ID" value="RDL32661.1"/>
    <property type="molecule type" value="Genomic_DNA"/>
</dbReference>
<dbReference type="PANTHER" id="PTHR37848">
    <property type="entry name" value="EXPRESSED PROTEIN"/>
    <property type="match status" value="1"/>
</dbReference>
<dbReference type="Proteomes" id="UP000254866">
    <property type="component" value="Unassembled WGS sequence"/>
</dbReference>
<evidence type="ECO:0000313" key="4">
    <source>
        <dbReference type="Proteomes" id="UP000254866"/>
    </source>
</evidence>
<organism evidence="3 4">
    <name type="scientific">Venustampulla echinocandica</name>
    <dbReference type="NCBI Taxonomy" id="2656787"/>
    <lineage>
        <taxon>Eukaryota</taxon>
        <taxon>Fungi</taxon>
        <taxon>Dikarya</taxon>
        <taxon>Ascomycota</taxon>
        <taxon>Pezizomycotina</taxon>
        <taxon>Leotiomycetes</taxon>
        <taxon>Helotiales</taxon>
        <taxon>Pleuroascaceae</taxon>
        <taxon>Venustampulla</taxon>
    </lineage>
</organism>
<keyword evidence="2" id="KW-0812">Transmembrane</keyword>
<accession>A0A370TE08</accession>
<gene>
    <name evidence="3" type="ORF">BP5553_09117</name>
</gene>
<keyword evidence="4" id="KW-1185">Reference proteome</keyword>
<dbReference type="GeneID" id="43601966"/>
<evidence type="ECO:0000256" key="2">
    <source>
        <dbReference type="SAM" id="Phobius"/>
    </source>
</evidence>
<keyword evidence="2" id="KW-1133">Transmembrane helix</keyword>
<dbReference type="AlphaFoldDB" id="A0A370TE08"/>
<dbReference type="RefSeq" id="XP_031866383.1">
    <property type="nucleotide sequence ID" value="XM_032017740.1"/>
</dbReference>
<feature type="compositionally biased region" description="Low complexity" evidence="1">
    <location>
        <begin position="25"/>
        <end position="38"/>
    </location>
</feature>
<feature type="transmembrane region" description="Helical" evidence="2">
    <location>
        <begin position="306"/>
        <end position="326"/>
    </location>
</feature>
<feature type="region of interest" description="Disordered" evidence="1">
    <location>
        <begin position="140"/>
        <end position="166"/>
    </location>
</feature>
<reference evidence="3 4" key="1">
    <citation type="journal article" date="2018" name="IMA Fungus">
        <title>IMA Genome-F 9: Draft genome sequence of Annulohypoxylon stygium, Aspergillus mulundensis, Berkeleyomyces basicola (syn. Thielaviopsis basicola), Ceratocystis smalleyi, two Cercospora beticola strains, Coleophoma cylindrospora, Fusarium fracticaudum, Phialophora cf. hyalina, and Morchella septimelata.</title>
        <authorList>
            <person name="Wingfield B.D."/>
            <person name="Bills G.F."/>
            <person name="Dong Y."/>
            <person name="Huang W."/>
            <person name="Nel W.J."/>
            <person name="Swalarsk-Parry B.S."/>
            <person name="Vaghefi N."/>
            <person name="Wilken P.M."/>
            <person name="An Z."/>
            <person name="de Beer Z.W."/>
            <person name="De Vos L."/>
            <person name="Chen L."/>
            <person name="Duong T.A."/>
            <person name="Gao Y."/>
            <person name="Hammerbacher A."/>
            <person name="Kikkert J.R."/>
            <person name="Li Y."/>
            <person name="Li H."/>
            <person name="Li K."/>
            <person name="Li Q."/>
            <person name="Liu X."/>
            <person name="Ma X."/>
            <person name="Naidoo K."/>
            <person name="Pethybridge S.J."/>
            <person name="Sun J."/>
            <person name="Steenkamp E.T."/>
            <person name="van der Nest M.A."/>
            <person name="van Wyk S."/>
            <person name="Wingfield M.J."/>
            <person name="Xiong C."/>
            <person name="Yue Q."/>
            <person name="Zhang X."/>
        </authorList>
    </citation>
    <scope>NUCLEOTIDE SEQUENCE [LARGE SCALE GENOMIC DNA]</scope>
    <source>
        <strain evidence="3 4">BP 5553</strain>
    </source>
</reference>
<sequence length="437" mass="48967">MKVLVSSSAPNGYLPGTNSNNRAYSDNTDNANTASASTGAAPLGSRYRDEDLPPYEETPLIPAVAGAKQLPKRQPEVRRRWYQPPPDLPFSGHDGGNRRVYTRFPDYSTDAETLRQMVYEQASYPPTYYMELTGTHIETTYRGGNGLPPSSNHRRSSQSSANSGTKSENTITDFFIRINITHLLTPGPNVGGELLLLADDQKGYRGGCIKRCTPSIGSSDIENQHDELKAWCDKYVADPSRLKSFTLTRQVINHDTEKLDSLLRSLVASTNYRGKVSIHFPIAHGSVTVYSPGILNKWRMTTWIRWFFYLTFLWIFSWLFLFIGTARYETVMVVFPYADISPEEGNMGFPRRSTVMSETTWFDLWKQAIRRGVLGRLNCGQGEINDEYRLATEEVAARGAGHGGAAIVYPDGVEGLFGVGTQFAGQWQERESWGYDC</sequence>
<proteinExistence type="predicted"/>
<comment type="caution">
    <text evidence="3">The sequence shown here is derived from an EMBL/GenBank/DDBJ whole genome shotgun (WGS) entry which is preliminary data.</text>
</comment>
<keyword evidence="2" id="KW-0472">Membrane</keyword>
<dbReference type="OrthoDB" id="203796at2759"/>
<dbReference type="PANTHER" id="PTHR37848:SF1">
    <property type="entry name" value="SUN DOMAIN-CONTAINING PROTEIN"/>
    <property type="match status" value="1"/>
</dbReference>
<evidence type="ECO:0000256" key="1">
    <source>
        <dbReference type="SAM" id="MobiDB-lite"/>
    </source>
</evidence>
<feature type="compositionally biased region" description="Polar residues" evidence="1">
    <location>
        <begin position="1"/>
        <end position="24"/>
    </location>
</feature>
<name>A0A370TE08_9HELO</name>